<dbReference type="Proteomes" id="UP000504606">
    <property type="component" value="Unplaced"/>
</dbReference>
<dbReference type="GO" id="GO:0032543">
    <property type="term" value="P:mitochondrial translation"/>
    <property type="evidence" value="ECO:0007669"/>
    <property type="project" value="UniProtKB-UniRule"/>
</dbReference>
<comment type="subunit">
    <text evidence="2">Subunit of the heterotrimeric GatCAB amidotransferase (AdT) complex, composed of A, B and C subunits.</text>
</comment>
<dbReference type="GO" id="GO:0006450">
    <property type="term" value="P:regulation of translational fidelity"/>
    <property type="evidence" value="ECO:0007669"/>
    <property type="project" value="InterPro"/>
</dbReference>
<keyword evidence="2" id="KW-0436">Ligase</keyword>
<comment type="function">
    <text evidence="2">Allows the formation of correctly charged Gln-tRNA(Gln) through the transamidation of misacylated Glu-tRNA(Gln) in the mitochondria. The reaction takes place in the presence of glutamine and ATP through an activated gamma-phospho-Glu-tRNA(Gln).</text>
</comment>
<dbReference type="InterPro" id="IPR036113">
    <property type="entry name" value="Asp/Glu-ADT_sf_sub_c"/>
</dbReference>
<dbReference type="GO" id="GO:0070681">
    <property type="term" value="P:glutaminyl-tRNAGln biosynthesis via transamidation"/>
    <property type="evidence" value="ECO:0007669"/>
    <property type="project" value="UniProtKB-UniRule"/>
</dbReference>
<dbReference type="SUPFAM" id="SSF141000">
    <property type="entry name" value="Glu-tRNAGln amidotransferase C subunit"/>
    <property type="match status" value="1"/>
</dbReference>
<dbReference type="GeneID" id="113204806"/>
<evidence type="ECO:0000313" key="3">
    <source>
        <dbReference type="Proteomes" id="UP000504606"/>
    </source>
</evidence>
<dbReference type="InterPro" id="IPR003837">
    <property type="entry name" value="GatC"/>
</dbReference>
<keyword evidence="2" id="KW-0496">Mitochondrion</keyword>
<protein>
    <recommendedName>
        <fullName evidence="2">Glutamyl-tRNA(Gln) amidotransferase subunit C, mitochondrial</fullName>
        <shortName evidence="2">Glu-AdT subunit C</shortName>
        <ecNumber evidence="2">6.3.5.-</ecNumber>
    </recommendedName>
</protein>
<comment type="catalytic activity">
    <reaction evidence="2">
        <text>L-glutamyl-tRNA(Gln) + L-glutamine + ATP + H2O = L-glutaminyl-tRNA(Gln) + L-glutamate + ADP + phosphate + H(+)</text>
        <dbReference type="Rhea" id="RHEA:17521"/>
        <dbReference type="Rhea" id="RHEA-COMP:9681"/>
        <dbReference type="Rhea" id="RHEA-COMP:9684"/>
        <dbReference type="ChEBI" id="CHEBI:15377"/>
        <dbReference type="ChEBI" id="CHEBI:15378"/>
        <dbReference type="ChEBI" id="CHEBI:29985"/>
        <dbReference type="ChEBI" id="CHEBI:30616"/>
        <dbReference type="ChEBI" id="CHEBI:43474"/>
        <dbReference type="ChEBI" id="CHEBI:58359"/>
        <dbReference type="ChEBI" id="CHEBI:78520"/>
        <dbReference type="ChEBI" id="CHEBI:78521"/>
        <dbReference type="ChEBI" id="CHEBI:456216"/>
    </reaction>
</comment>
<dbReference type="GO" id="GO:0005524">
    <property type="term" value="F:ATP binding"/>
    <property type="evidence" value="ECO:0007669"/>
    <property type="project" value="UniProtKB-KW"/>
</dbReference>
<dbReference type="PANTHER" id="PTHR15004">
    <property type="entry name" value="GLUTAMYL-TRNA(GLN) AMIDOTRANSFERASE SUBUNIT C, MITOCHONDRIAL"/>
    <property type="match status" value="1"/>
</dbReference>
<organism evidence="3 4">
    <name type="scientific">Frankliniella occidentalis</name>
    <name type="common">Western flower thrips</name>
    <name type="synonym">Euthrips occidentalis</name>
    <dbReference type="NCBI Taxonomy" id="133901"/>
    <lineage>
        <taxon>Eukaryota</taxon>
        <taxon>Metazoa</taxon>
        <taxon>Ecdysozoa</taxon>
        <taxon>Arthropoda</taxon>
        <taxon>Hexapoda</taxon>
        <taxon>Insecta</taxon>
        <taxon>Pterygota</taxon>
        <taxon>Neoptera</taxon>
        <taxon>Paraneoptera</taxon>
        <taxon>Thysanoptera</taxon>
        <taxon>Terebrantia</taxon>
        <taxon>Thripoidea</taxon>
        <taxon>Thripidae</taxon>
        <taxon>Frankliniella</taxon>
    </lineage>
</organism>
<reference evidence="4" key="1">
    <citation type="submission" date="2025-08" db="UniProtKB">
        <authorList>
            <consortium name="RefSeq"/>
        </authorList>
    </citation>
    <scope>IDENTIFICATION</scope>
    <source>
        <tissue evidence="4">Whole organism</tissue>
    </source>
</reference>
<dbReference type="GO" id="GO:0050567">
    <property type="term" value="F:glutaminyl-tRNA synthase (glutamine-hydrolyzing) activity"/>
    <property type="evidence" value="ECO:0007669"/>
    <property type="project" value="UniProtKB-UniRule"/>
</dbReference>
<sequence length="144" mass="15660">MNQMLLYNLISRSCQRVVIRASSGLSSTHRPLEEVEGSSSGIITEGTIKHLERLSLVDFGNKRGLSRLEEAIKFADQLDAVDTTGVEPLVSVLENEVLFLREDVVTETPSASVLLSTASQTEEGYYVAPPGNIPLVSGDLNELK</sequence>
<dbReference type="AlphaFoldDB" id="A0A6J1S4G8"/>
<comment type="subcellular location">
    <subcellularLocation>
        <location evidence="2">Mitochondrion</location>
    </subcellularLocation>
</comment>
<dbReference type="NCBIfam" id="TIGR00135">
    <property type="entry name" value="gatC"/>
    <property type="match status" value="1"/>
</dbReference>
<evidence type="ECO:0000313" key="4">
    <source>
        <dbReference type="RefSeq" id="XP_026275907.1"/>
    </source>
</evidence>
<dbReference type="OrthoDB" id="5394539at2759"/>
<evidence type="ECO:0000256" key="2">
    <source>
        <dbReference type="HAMAP-Rule" id="MF_03149"/>
    </source>
</evidence>
<dbReference type="PANTHER" id="PTHR15004:SF0">
    <property type="entry name" value="GLUTAMYL-TRNA(GLN) AMIDOTRANSFERASE SUBUNIT C, MITOCHONDRIAL"/>
    <property type="match status" value="1"/>
</dbReference>
<proteinExistence type="inferred from homology"/>
<dbReference type="GO" id="GO:0030956">
    <property type="term" value="C:glutamyl-tRNA(Gln) amidotransferase complex"/>
    <property type="evidence" value="ECO:0007669"/>
    <property type="project" value="UniProtKB-UniRule"/>
</dbReference>
<dbReference type="EC" id="6.3.5.-" evidence="2"/>
<dbReference type="RefSeq" id="XP_026275907.1">
    <property type="nucleotide sequence ID" value="XM_026420122.2"/>
</dbReference>
<keyword evidence="1 2" id="KW-0547">Nucleotide-binding</keyword>
<dbReference type="HAMAP" id="MF_00122">
    <property type="entry name" value="GatC"/>
    <property type="match status" value="1"/>
</dbReference>
<evidence type="ECO:0000256" key="1">
    <source>
        <dbReference type="ARBA" id="ARBA00022741"/>
    </source>
</evidence>
<dbReference type="CTD" id="283459"/>
<dbReference type="GO" id="GO:0005739">
    <property type="term" value="C:mitochondrion"/>
    <property type="evidence" value="ECO:0007669"/>
    <property type="project" value="UniProtKB-SubCell"/>
</dbReference>
<keyword evidence="2" id="KW-0648">Protein biosynthesis</keyword>
<name>A0A6J1S4G8_FRAOC</name>
<dbReference type="KEGG" id="foc:113204806"/>
<dbReference type="Pfam" id="PF02686">
    <property type="entry name" value="GatC"/>
    <property type="match status" value="1"/>
</dbReference>
<keyword evidence="2" id="KW-0067">ATP-binding</keyword>
<gene>
    <name evidence="4" type="primary">LOC113204806</name>
</gene>
<accession>A0A6J1S4G8</accession>
<keyword evidence="3" id="KW-1185">Reference proteome</keyword>
<comment type="similarity">
    <text evidence="2">Belongs to the GatC family.</text>
</comment>